<dbReference type="NCBIfam" id="TIGR02937">
    <property type="entry name" value="sigma70-ECF"/>
    <property type="match status" value="1"/>
</dbReference>
<dbReference type="Pfam" id="PF08281">
    <property type="entry name" value="Sigma70_r4_2"/>
    <property type="match status" value="1"/>
</dbReference>
<dbReference type="InterPro" id="IPR036388">
    <property type="entry name" value="WH-like_DNA-bd_sf"/>
</dbReference>
<reference evidence="7 8" key="1">
    <citation type="submission" date="2021-03" db="EMBL/GenBank/DDBJ databases">
        <title>Actinomadura violae sp. nov., isolated from lichen in Thailand.</title>
        <authorList>
            <person name="Kanchanasin P."/>
            <person name="Saeng-In P."/>
            <person name="Phongsopitanun W."/>
            <person name="Yuki M."/>
            <person name="Kudo T."/>
            <person name="Ohkuma M."/>
            <person name="Tanasupawat S."/>
        </authorList>
    </citation>
    <scope>NUCLEOTIDE SEQUENCE [LARGE SCALE GENOMIC DNA]</scope>
    <source>
        <strain evidence="7 8">LCR2-06</strain>
    </source>
</reference>
<dbReference type="Pfam" id="PF04542">
    <property type="entry name" value="Sigma70_r2"/>
    <property type="match status" value="1"/>
</dbReference>
<evidence type="ECO:0000256" key="1">
    <source>
        <dbReference type="ARBA" id="ARBA00010641"/>
    </source>
</evidence>
<organism evidence="7 8">
    <name type="scientific">Actinomadura violacea</name>
    <dbReference type="NCBI Taxonomy" id="2819934"/>
    <lineage>
        <taxon>Bacteria</taxon>
        <taxon>Bacillati</taxon>
        <taxon>Actinomycetota</taxon>
        <taxon>Actinomycetes</taxon>
        <taxon>Streptosporangiales</taxon>
        <taxon>Thermomonosporaceae</taxon>
        <taxon>Actinomadura</taxon>
    </lineage>
</organism>
<dbReference type="InterPro" id="IPR007627">
    <property type="entry name" value="RNA_pol_sigma70_r2"/>
</dbReference>
<feature type="domain" description="RNA polymerase sigma factor 70 region 4 type 2" evidence="6">
    <location>
        <begin position="112"/>
        <end position="165"/>
    </location>
</feature>
<dbReference type="PANTHER" id="PTHR43133:SF46">
    <property type="entry name" value="RNA POLYMERASE SIGMA-70 FACTOR ECF SUBFAMILY"/>
    <property type="match status" value="1"/>
</dbReference>
<evidence type="ECO:0000259" key="5">
    <source>
        <dbReference type="Pfam" id="PF04542"/>
    </source>
</evidence>
<keyword evidence="2" id="KW-0805">Transcription regulation</keyword>
<dbReference type="EMBL" id="JAGEPF010000012">
    <property type="protein sequence ID" value="MBO2460004.1"/>
    <property type="molecule type" value="Genomic_DNA"/>
</dbReference>
<feature type="domain" description="RNA polymerase sigma-70 region 2" evidence="5">
    <location>
        <begin position="21"/>
        <end position="92"/>
    </location>
</feature>
<keyword evidence="3" id="KW-0731">Sigma factor</keyword>
<dbReference type="Proteomes" id="UP000680206">
    <property type="component" value="Unassembled WGS sequence"/>
</dbReference>
<dbReference type="InterPro" id="IPR013324">
    <property type="entry name" value="RNA_pol_sigma_r3/r4-like"/>
</dbReference>
<evidence type="ECO:0000313" key="8">
    <source>
        <dbReference type="Proteomes" id="UP000680206"/>
    </source>
</evidence>
<dbReference type="PANTHER" id="PTHR43133">
    <property type="entry name" value="RNA POLYMERASE ECF-TYPE SIGMA FACTO"/>
    <property type="match status" value="1"/>
</dbReference>
<proteinExistence type="inferred from homology"/>
<evidence type="ECO:0000256" key="4">
    <source>
        <dbReference type="ARBA" id="ARBA00023163"/>
    </source>
</evidence>
<dbReference type="InterPro" id="IPR039425">
    <property type="entry name" value="RNA_pol_sigma-70-like"/>
</dbReference>
<evidence type="ECO:0000259" key="6">
    <source>
        <dbReference type="Pfam" id="PF08281"/>
    </source>
</evidence>
<dbReference type="Gene3D" id="1.10.1740.10">
    <property type="match status" value="1"/>
</dbReference>
<evidence type="ECO:0000313" key="7">
    <source>
        <dbReference type="EMBL" id="MBO2460004.1"/>
    </source>
</evidence>
<dbReference type="SUPFAM" id="SSF88659">
    <property type="entry name" value="Sigma3 and sigma4 domains of RNA polymerase sigma factors"/>
    <property type="match status" value="1"/>
</dbReference>
<comment type="caution">
    <text evidence="7">The sequence shown here is derived from an EMBL/GenBank/DDBJ whole genome shotgun (WGS) entry which is preliminary data.</text>
</comment>
<evidence type="ECO:0000256" key="3">
    <source>
        <dbReference type="ARBA" id="ARBA00023082"/>
    </source>
</evidence>
<dbReference type="InterPro" id="IPR013325">
    <property type="entry name" value="RNA_pol_sigma_r2"/>
</dbReference>
<evidence type="ECO:0000256" key="2">
    <source>
        <dbReference type="ARBA" id="ARBA00023015"/>
    </source>
</evidence>
<gene>
    <name evidence="7" type="ORF">J4709_20690</name>
</gene>
<dbReference type="RefSeq" id="WP_208243178.1">
    <property type="nucleotide sequence ID" value="NZ_JAGEPF010000012.1"/>
</dbReference>
<dbReference type="SUPFAM" id="SSF88946">
    <property type="entry name" value="Sigma2 domain of RNA polymerase sigma factors"/>
    <property type="match status" value="1"/>
</dbReference>
<dbReference type="InterPro" id="IPR013249">
    <property type="entry name" value="RNA_pol_sigma70_r4_t2"/>
</dbReference>
<comment type="similarity">
    <text evidence="1">Belongs to the sigma-70 factor family. ECF subfamily.</text>
</comment>
<accession>A0ABS3RTB5</accession>
<name>A0ABS3RTB5_9ACTN</name>
<keyword evidence="8" id="KW-1185">Reference proteome</keyword>
<keyword evidence="4" id="KW-0804">Transcription</keyword>
<protein>
    <submittedName>
        <fullName evidence="7">Sigma-70 family RNA polymerase sigma factor</fullName>
    </submittedName>
</protein>
<dbReference type="InterPro" id="IPR014284">
    <property type="entry name" value="RNA_pol_sigma-70_dom"/>
</dbReference>
<sequence length="173" mass="18853">MDDDDLIAAVAAGDDAALRELFSRHAPWLAARLGRMLAADAVEDVLQETFLGVWKGAGGYRPPAGRPDGAGAGGWVWGIARRQAALWARRNRPPELLPPRPLPDQHERALTRMELDAAVAGLDAPDRALWRLLYEEDRSVAEVARTMGIPEGTVKSRAHRTRRLLRAALGGPT</sequence>
<dbReference type="Gene3D" id="1.10.10.10">
    <property type="entry name" value="Winged helix-like DNA-binding domain superfamily/Winged helix DNA-binding domain"/>
    <property type="match status" value="1"/>
</dbReference>